<gene>
    <name evidence="1" type="ORF">F2Q70_00041600</name>
</gene>
<dbReference type="InterPro" id="IPR008949">
    <property type="entry name" value="Isoprenoid_synthase_dom_sf"/>
</dbReference>
<sequence>MCAQASWYFANPENLQALKLISQVIREFARSEIKQASSLFDCDIKLDDNFLKIRGKSWIFQVVDDIFGLHSILRAAREACSQRLSQILDRGGIKRAQELANEKAESALKNLKCLPRSGFRSALEDMVMFNLENID</sequence>
<name>A0A8S9KAE8_BRACR</name>
<dbReference type="EMBL" id="QGKY02000190">
    <property type="protein sequence ID" value="KAF2590366.1"/>
    <property type="molecule type" value="Genomic_DNA"/>
</dbReference>
<dbReference type="GO" id="GO:0004659">
    <property type="term" value="F:prenyltransferase activity"/>
    <property type="evidence" value="ECO:0007669"/>
    <property type="project" value="TreeGrafter"/>
</dbReference>
<protein>
    <submittedName>
        <fullName evidence="1">Uncharacterized protein</fullName>
    </submittedName>
</protein>
<comment type="caution">
    <text evidence="1">The sequence shown here is derived from an EMBL/GenBank/DDBJ whole genome shotgun (WGS) entry which is preliminary data.</text>
</comment>
<organism evidence="1">
    <name type="scientific">Brassica cretica</name>
    <name type="common">Mustard</name>
    <dbReference type="NCBI Taxonomy" id="69181"/>
    <lineage>
        <taxon>Eukaryota</taxon>
        <taxon>Viridiplantae</taxon>
        <taxon>Streptophyta</taxon>
        <taxon>Embryophyta</taxon>
        <taxon>Tracheophyta</taxon>
        <taxon>Spermatophyta</taxon>
        <taxon>Magnoliopsida</taxon>
        <taxon>eudicotyledons</taxon>
        <taxon>Gunneridae</taxon>
        <taxon>Pentapetalae</taxon>
        <taxon>rosids</taxon>
        <taxon>malvids</taxon>
        <taxon>Brassicales</taxon>
        <taxon>Brassicaceae</taxon>
        <taxon>Brassiceae</taxon>
        <taxon>Brassica</taxon>
    </lineage>
</organism>
<dbReference type="PANTHER" id="PTHR12001:SF79">
    <property type="entry name" value="SOLANESYL DIPHOSPHATE SYNTHASE 2, CHLOROPLASTIC"/>
    <property type="match status" value="1"/>
</dbReference>
<proteinExistence type="predicted"/>
<dbReference type="GO" id="GO:0008299">
    <property type="term" value="P:isoprenoid biosynthetic process"/>
    <property type="evidence" value="ECO:0007669"/>
    <property type="project" value="TreeGrafter"/>
</dbReference>
<dbReference type="CDD" id="cd00385">
    <property type="entry name" value="Isoprenoid_Biosyn_C1"/>
    <property type="match status" value="1"/>
</dbReference>
<dbReference type="GO" id="GO:0010236">
    <property type="term" value="P:plastoquinone biosynthetic process"/>
    <property type="evidence" value="ECO:0007669"/>
    <property type="project" value="TreeGrafter"/>
</dbReference>
<dbReference type="SUPFAM" id="SSF48576">
    <property type="entry name" value="Terpenoid synthases"/>
    <property type="match status" value="1"/>
</dbReference>
<accession>A0A8S9KAE8</accession>
<evidence type="ECO:0000313" key="1">
    <source>
        <dbReference type="EMBL" id="KAF2590366.1"/>
    </source>
</evidence>
<dbReference type="PANTHER" id="PTHR12001">
    <property type="entry name" value="GERANYLGERANYL PYROPHOSPHATE SYNTHASE"/>
    <property type="match status" value="1"/>
</dbReference>
<dbReference type="GO" id="GO:0009507">
    <property type="term" value="C:chloroplast"/>
    <property type="evidence" value="ECO:0007669"/>
    <property type="project" value="TreeGrafter"/>
</dbReference>
<dbReference type="AlphaFoldDB" id="A0A8S9KAE8"/>
<reference evidence="1" key="1">
    <citation type="submission" date="2019-12" db="EMBL/GenBank/DDBJ databases">
        <title>Genome sequencing and annotation of Brassica cretica.</title>
        <authorList>
            <person name="Studholme D.J."/>
            <person name="Sarris P.F."/>
        </authorList>
    </citation>
    <scope>NUCLEOTIDE SEQUENCE</scope>
    <source>
        <strain evidence="1">PFS-102/07</strain>
        <tissue evidence="1">Leaf</tissue>
    </source>
</reference>